<evidence type="ECO:0000256" key="1">
    <source>
        <dbReference type="ARBA" id="ARBA00022679"/>
    </source>
</evidence>
<dbReference type="GeneID" id="59335657"/>
<dbReference type="PANTHER" id="PTHR19136:SF81">
    <property type="entry name" value="MOLYBDENUM COFACTOR GUANYLYLTRANSFERASE"/>
    <property type="match status" value="1"/>
</dbReference>
<name>A0A8H6FIJ4_9LECA</name>
<evidence type="ECO:0000313" key="3">
    <source>
        <dbReference type="EMBL" id="KAF6229143.1"/>
    </source>
</evidence>
<dbReference type="GO" id="GO:0016779">
    <property type="term" value="F:nucleotidyltransferase activity"/>
    <property type="evidence" value="ECO:0007669"/>
    <property type="project" value="TreeGrafter"/>
</dbReference>
<dbReference type="SUPFAM" id="SSF53448">
    <property type="entry name" value="Nucleotide-diphospho-sugar transferases"/>
    <property type="match status" value="1"/>
</dbReference>
<dbReference type="Proteomes" id="UP000593566">
    <property type="component" value="Unassembled WGS sequence"/>
</dbReference>
<dbReference type="RefSeq" id="XP_037156785.1">
    <property type="nucleotide sequence ID" value="XM_037298150.1"/>
</dbReference>
<gene>
    <name evidence="3" type="ORF">HO133_007258</name>
</gene>
<keyword evidence="4" id="KW-1185">Reference proteome</keyword>
<keyword evidence="1" id="KW-0808">Transferase</keyword>
<feature type="domain" description="MobA-like NTP transferase" evidence="2">
    <location>
        <begin position="26"/>
        <end position="175"/>
    </location>
</feature>
<dbReference type="EMBL" id="JACCJB010000003">
    <property type="protein sequence ID" value="KAF6229143.1"/>
    <property type="molecule type" value="Genomic_DNA"/>
</dbReference>
<accession>A0A8H6FIJ4</accession>
<evidence type="ECO:0000313" key="4">
    <source>
        <dbReference type="Proteomes" id="UP000593566"/>
    </source>
</evidence>
<proteinExistence type="predicted"/>
<reference evidence="3 4" key="1">
    <citation type="journal article" date="2020" name="Genomics">
        <title>Complete, high-quality genomes from long-read metagenomic sequencing of two wolf lichen thalli reveals enigmatic genome architecture.</title>
        <authorList>
            <person name="McKenzie S.K."/>
            <person name="Walston R.F."/>
            <person name="Allen J.L."/>
        </authorList>
    </citation>
    <scope>NUCLEOTIDE SEQUENCE [LARGE SCALE GENOMIC DNA]</scope>
    <source>
        <strain evidence="3">WasteWater1</strain>
    </source>
</reference>
<dbReference type="Pfam" id="PF12804">
    <property type="entry name" value="NTP_transf_3"/>
    <property type="match status" value="1"/>
</dbReference>
<dbReference type="InterPro" id="IPR025877">
    <property type="entry name" value="MobA-like_NTP_Trfase"/>
</dbReference>
<evidence type="ECO:0000259" key="2">
    <source>
        <dbReference type="Pfam" id="PF12804"/>
    </source>
</evidence>
<protein>
    <recommendedName>
        <fullName evidence="2">MobA-like NTP transferase domain-containing protein</fullName>
    </recommendedName>
</protein>
<dbReference type="AlphaFoldDB" id="A0A8H6FIJ4"/>
<dbReference type="Gene3D" id="3.90.550.10">
    <property type="entry name" value="Spore Coat Polysaccharide Biosynthesis Protein SpsA, Chain A"/>
    <property type="match status" value="1"/>
</dbReference>
<organism evidence="3 4">
    <name type="scientific">Letharia lupina</name>
    <dbReference type="NCBI Taxonomy" id="560253"/>
    <lineage>
        <taxon>Eukaryota</taxon>
        <taxon>Fungi</taxon>
        <taxon>Dikarya</taxon>
        <taxon>Ascomycota</taxon>
        <taxon>Pezizomycotina</taxon>
        <taxon>Lecanoromycetes</taxon>
        <taxon>OSLEUM clade</taxon>
        <taxon>Lecanoromycetidae</taxon>
        <taxon>Lecanorales</taxon>
        <taxon>Lecanorineae</taxon>
        <taxon>Parmeliaceae</taxon>
        <taxon>Letharia</taxon>
    </lineage>
</organism>
<dbReference type="PANTHER" id="PTHR19136">
    <property type="entry name" value="MOLYBDENUM COFACTOR GUANYLYLTRANSFERASE"/>
    <property type="match status" value="1"/>
</dbReference>
<comment type="caution">
    <text evidence="3">The sequence shown here is derived from an EMBL/GenBank/DDBJ whole genome shotgun (WGS) entry which is preliminary data.</text>
</comment>
<dbReference type="InterPro" id="IPR029044">
    <property type="entry name" value="Nucleotide-diphossugar_trans"/>
</dbReference>
<sequence length="227" mass="24587">MRFIDVHASEARTGSAMTHNIKPLFIAGGFSTRKGTPKHLMPHSDGRPAYQHTLEHLVNALPLTDTFYISLRDEDQTLEMDLAGSHKISKHIEPIYDSTSVPLGPVAGLIAAHICAPSATWLIVGCDYPLLTAHTLQQLMREYVPPVTCFGNEQGLLEPLLAIWSPRALGRLAENVAAGKCGPSMTVEELDGKILTPHDENWIFGANTTEDWGAAMSIAKLGANPSA</sequence>